<evidence type="ECO:0000256" key="1">
    <source>
        <dbReference type="SAM" id="Phobius"/>
    </source>
</evidence>
<dbReference type="PANTHER" id="PTHR35867">
    <property type="entry name" value="PROTEIN RSEC"/>
    <property type="match status" value="1"/>
</dbReference>
<dbReference type="PANTHER" id="PTHR35867:SF1">
    <property type="entry name" value="PROTEIN RSEC"/>
    <property type="match status" value="1"/>
</dbReference>
<dbReference type="EMBL" id="JAQQAL010000011">
    <property type="protein sequence ID" value="MDC7226062.1"/>
    <property type="molecule type" value="Genomic_DNA"/>
</dbReference>
<evidence type="ECO:0000313" key="2">
    <source>
        <dbReference type="EMBL" id="MDC7226062.1"/>
    </source>
</evidence>
<reference evidence="2 3" key="1">
    <citation type="submission" date="2022-12" db="EMBL/GenBank/DDBJ databases">
        <title>Metagenome assembled genome from gulf of manar.</title>
        <authorList>
            <person name="Kohli P."/>
            <person name="Pk S."/>
            <person name="Venkata Ramana C."/>
            <person name="Sasikala C."/>
        </authorList>
    </citation>
    <scope>NUCLEOTIDE SEQUENCE [LARGE SCALE GENOMIC DNA]</scope>
    <source>
        <strain evidence="2">JB008</strain>
    </source>
</reference>
<gene>
    <name evidence="2" type="ORF">PQJ61_04785</name>
</gene>
<dbReference type="PIRSF" id="PIRSF004923">
    <property type="entry name" value="RseC"/>
    <property type="match status" value="1"/>
</dbReference>
<dbReference type="InterPro" id="IPR007359">
    <property type="entry name" value="SigmaE_reg_RseC_MucC"/>
</dbReference>
<protein>
    <submittedName>
        <fullName evidence="2">SoxR reducing system RseC family protein</fullName>
    </submittedName>
</protein>
<dbReference type="Pfam" id="PF04246">
    <property type="entry name" value="RseC_MucC"/>
    <property type="match status" value="1"/>
</dbReference>
<keyword evidence="1" id="KW-1133">Transmembrane helix</keyword>
<dbReference type="AlphaFoldDB" id="A0AAJ1IDW5"/>
<name>A0AAJ1IDW5_9SPIO</name>
<feature type="transmembrane region" description="Helical" evidence="1">
    <location>
        <begin position="71"/>
        <end position="89"/>
    </location>
</feature>
<keyword evidence="1" id="KW-0472">Membrane</keyword>
<proteinExistence type="predicted"/>
<comment type="caution">
    <text evidence="2">The sequence shown here is derived from an EMBL/GenBank/DDBJ whole genome shotgun (WGS) entry which is preliminary data.</text>
</comment>
<evidence type="ECO:0000313" key="3">
    <source>
        <dbReference type="Proteomes" id="UP001221217"/>
    </source>
</evidence>
<keyword evidence="1" id="KW-0812">Transmembrane</keyword>
<feature type="transmembrane region" description="Helical" evidence="1">
    <location>
        <begin position="101"/>
        <end position="119"/>
    </location>
</feature>
<organism evidence="2 3">
    <name type="scientific">Candidatus Thalassospirochaeta sargassi</name>
    <dbReference type="NCBI Taxonomy" id="3119039"/>
    <lineage>
        <taxon>Bacteria</taxon>
        <taxon>Pseudomonadati</taxon>
        <taxon>Spirochaetota</taxon>
        <taxon>Spirochaetia</taxon>
        <taxon>Spirochaetales</taxon>
        <taxon>Spirochaetaceae</taxon>
        <taxon>Candidatus Thalassospirochaeta</taxon>
    </lineage>
</organism>
<dbReference type="InterPro" id="IPR026268">
    <property type="entry name" value="RseC"/>
</dbReference>
<dbReference type="Proteomes" id="UP001221217">
    <property type="component" value="Unassembled WGS sequence"/>
</dbReference>
<sequence>MLEKATVVNVKNKIITLACGDSEGCSSCAAHGFCGGVSDKTFEAWNANSFELERGDSVEVLLPTGKTIGSAFMVMIFPLLLFFLGFYAVKLIDASSGEGLQVLGGLAGIAAGFGINFLLNRKPAKKNMPEIIRKL</sequence>
<accession>A0AAJ1IDW5</accession>